<dbReference type="Gene3D" id="3.40.390.10">
    <property type="entry name" value="Collagenase (Catalytic Domain)"/>
    <property type="match status" value="1"/>
</dbReference>
<organism evidence="1 2">
    <name type="scientific">Ruegeria denitrificans</name>
    <dbReference type="NCBI Taxonomy" id="1715692"/>
    <lineage>
        <taxon>Bacteria</taxon>
        <taxon>Pseudomonadati</taxon>
        <taxon>Pseudomonadota</taxon>
        <taxon>Alphaproteobacteria</taxon>
        <taxon>Rhodobacterales</taxon>
        <taxon>Roseobacteraceae</taxon>
        <taxon>Ruegeria</taxon>
    </lineage>
</organism>
<dbReference type="InterPro" id="IPR024079">
    <property type="entry name" value="MetalloPept_cat_dom_sf"/>
</dbReference>
<dbReference type="PANTHER" id="PTHR30164:SF2">
    <property type="entry name" value="PROTEIN MTFA"/>
    <property type="match status" value="1"/>
</dbReference>
<protein>
    <submittedName>
        <fullName evidence="1">Mlc titration factor A</fullName>
    </submittedName>
</protein>
<dbReference type="Gene3D" id="1.10.472.150">
    <property type="entry name" value="Glucose-regulated metallo-peptidase M90, N-terminal domain"/>
    <property type="match status" value="1"/>
</dbReference>
<dbReference type="STRING" id="1715692.RUE5091_00804"/>
<sequence>MLIFFSILLLIVGFFLFRHWSKSQARRALLATPLTDHQRNLIEQQVPLIRRLPSDLRAKLDGKVNLFLDQVQFHGCDGLEVTEEMELAIAAQASLLLVNSDLWYDHLTTILIYPSAFKSRQRRQDGYVVSEKEIVRTGESWDRGPVILSWSHSKQGAANDHDGQNVVLHEFAHQVDDLSGGTNGVPILSDGQSFAEWERVFLTAYDAHVHAVEHGQHTVIDPYGAVGHEEFFAVSVEVFFEQPRQLKAAVPDVYQQLSKLFRLDPAIWD</sequence>
<dbReference type="Pfam" id="PF06167">
    <property type="entry name" value="Peptidase_M90"/>
    <property type="match status" value="1"/>
</dbReference>
<accession>A0A0P1IG03</accession>
<evidence type="ECO:0000313" key="1">
    <source>
        <dbReference type="EMBL" id="CUJ89004.1"/>
    </source>
</evidence>
<dbReference type="InterPro" id="IPR010384">
    <property type="entry name" value="MtfA_fam"/>
</dbReference>
<evidence type="ECO:0000313" key="2">
    <source>
        <dbReference type="Proteomes" id="UP000051260"/>
    </source>
</evidence>
<dbReference type="PANTHER" id="PTHR30164">
    <property type="entry name" value="MTFA PEPTIDASE"/>
    <property type="match status" value="1"/>
</dbReference>
<gene>
    <name evidence="1" type="primary">mtfA</name>
    <name evidence="1" type="ORF">RUE5091_00804</name>
</gene>
<dbReference type="CDD" id="cd20169">
    <property type="entry name" value="Peptidase_M90_mtfA"/>
    <property type="match status" value="1"/>
</dbReference>
<dbReference type="GO" id="GO:0004177">
    <property type="term" value="F:aminopeptidase activity"/>
    <property type="evidence" value="ECO:0007669"/>
    <property type="project" value="TreeGrafter"/>
</dbReference>
<dbReference type="EMBL" id="CYUD01000002">
    <property type="protein sequence ID" value="CUJ89004.1"/>
    <property type="molecule type" value="Genomic_DNA"/>
</dbReference>
<dbReference type="AlphaFoldDB" id="A0A0P1IG03"/>
<dbReference type="SUPFAM" id="SSF55486">
    <property type="entry name" value="Metalloproteases ('zincins'), catalytic domain"/>
    <property type="match status" value="1"/>
</dbReference>
<dbReference type="GO" id="GO:0005829">
    <property type="term" value="C:cytosol"/>
    <property type="evidence" value="ECO:0007669"/>
    <property type="project" value="TreeGrafter"/>
</dbReference>
<dbReference type="OrthoDB" id="9786424at2"/>
<proteinExistence type="predicted"/>
<dbReference type="RefSeq" id="WP_058280575.1">
    <property type="nucleotide sequence ID" value="NZ_CYUD01000002.1"/>
</dbReference>
<name>A0A0P1IG03_9RHOB</name>
<dbReference type="InterPro" id="IPR042252">
    <property type="entry name" value="MtfA_N"/>
</dbReference>
<reference evidence="2" key="1">
    <citation type="submission" date="2015-09" db="EMBL/GenBank/DDBJ databases">
        <authorList>
            <person name="Rodrigo-Torres L."/>
            <person name="Arahal D.R."/>
        </authorList>
    </citation>
    <scope>NUCLEOTIDE SEQUENCE [LARGE SCALE GENOMIC DNA]</scope>
    <source>
        <strain evidence="2">CECT 5091</strain>
    </source>
</reference>
<dbReference type="Proteomes" id="UP000051260">
    <property type="component" value="Unassembled WGS sequence"/>
</dbReference>
<dbReference type="GO" id="GO:0008237">
    <property type="term" value="F:metallopeptidase activity"/>
    <property type="evidence" value="ECO:0007669"/>
    <property type="project" value="InterPro"/>
</dbReference>
<keyword evidence="2" id="KW-1185">Reference proteome</keyword>